<keyword evidence="1" id="KW-0732">Signal</keyword>
<evidence type="ECO:0000259" key="2">
    <source>
        <dbReference type="Pfam" id="PF01471"/>
    </source>
</evidence>
<name>A0A1I6X760_9ACTN</name>
<feature type="signal peptide" evidence="1">
    <location>
        <begin position="1"/>
        <end position="25"/>
    </location>
</feature>
<sequence>MFRVSRVSFVVVLVALGLSGGIASAAAQERTFEALALPTCTVSDSSVPATSSGDRDCVLAVGNANEAVEVLQWSLRYCNSQDIAVDGIYGPNTESAVENVQRAAGIAVDGVYGPETRRNMLWIDYGECV</sequence>
<reference evidence="4" key="1">
    <citation type="submission" date="2016-10" db="EMBL/GenBank/DDBJ databases">
        <authorList>
            <person name="Varghese N."/>
            <person name="Submissions S."/>
        </authorList>
    </citation>
    <scope>NUCLEOTIDE SEQUENCE [LARGE SCALE GENOMIC DNA]</scope>
    <source>
        <strain evidence="4">DSM 45501</strain>
    </source>
</reference>
<evidence type="ECO:0000256" key="1">
    <source>
        <dbReference type="SAM" id="SignalP"/>
    </source>
</evidence>
<dbReference type="Pfam" id="PF01471">
    <property type="entry name" value="PG_binding_1"/>
    <property type="match status" value="1"/>
</dbReference>
<dbReference type="STRING" id="995060.SAMN04487904_101258"/>
<dbReference type="InterPro" id="IPR036365">
    <property type="entry name" value="PGBD-like_sf"/>
</dbReference>
<dbReference type="AlphaFoldDB" id="A0A1I6X760"/>
<feature type="domain" description="Peptidoglycan binding-like" evidence="2">
    <location>
        <begin position="65"/>
        <end position="118"/>
    </location>
</feature>
<dbReference type="SUPFAM" id="SSF47090">
    <property type="entry name" value="PGBD-like"/>
    <property type="match status" value="1"/>
</dbReference>
<dbReference type="EMBL" id="FPAT01000001">
    <property type="protein sequence ID" value="SFT33922.1"/>
    <property type="molecule type" value="Genomic_DNA"/>
</dbReference>
<proteinExistence type="predicted"/>
<keyword evidence="4" id="KW-1185">Reference proteome</keyword>
<accession>A0A1I6X760</accession>
<evidence type="ECO:0000313" key="4">
    <source>
        <dbReference type="Proteomes" id="UP000199165"/>
    </source>
</evidence>
<dbReference type="InterPro" id="IPR002477">
    <property type="entry name" value="Peptidoglycan-bd-like"/>
</dbReference>
<evidence type="ECO:0000313" key="3">
    <source>
        <dbReference type="EMBL" id="SFT33922.1"/>
    </source>
</evidence>
<dbReference type="Gene3D" id="1.10.101.10">
    <property type="entry name" value="PGBD-like superfamily/PGBD"/>
    <property type="match status" value="1"/>
</dbReference>
<dbReference type="Proteomes" id="UP000199165">
    <property type="component" value="Unassembled WGS sequence"/>
</dbReference>
<protein>
    <submittedName>
        <fullName evidence="3">Putative peptidoglycan binding domain-containing protein</fullName>
    </submittedName>
</protein>
<dbReference type="InterPro" id="IPR036366">
    <property type="entry name" value="PGBDSf"/>
</dbReference>
<feature type="chain" id="PRO_5011648122" evidence="1">
    <location>
        <begin position="26"/>
        <end position="129"/>
    </location>
</feature>
<organism evidence="3 4">
    <name type="scientific">Actinopolyspora righensis</name>
    <dbReference type="NCBI Taxonomy" id="995060"/>
    <lineage>
        <taxon>Bacteria</taxon>
        <taxon>Bacillati</taxon>
        <taxon>Actinomycetota</taxon>
        <taxon>Actinomycetes</taxon>
        <taxon>Actinopolysporales</taxon>
        <taxon>Actinopolysporaceae</taxon>
        <taxon>Actinopolyspora</taxon>
        <taxon>Actinopolyspora alba group</taxon>
    </lineage>
</organism>
<gene>
    <name evidence="3" type="ORF">SAMN04487904_101258</name>
</gene>